<accession>A0A2I8VQQ6</accession>
<geneLocation type="plasmid" evidence="4">
    <name>unnamed1</name>
</geneLocation>
<evidence type="ECO:0000256" key="1">
    <source>
        <dbReference type="ARBA" id="ARBA00023015"/>
    </source>
</evidence>
<evidence type="ECO:0000313" key="4">
    <source>
        <dbReference type="EMBL" id="AUV84260.1"/>
    </source>
</evidence>
<evidence type="ECO:0000256" key="2">
    <source>
        <dbReference type="ARBA" id="ARBA00023163"/>
    </source>
</evidence>
<keyword evidence="4" id="KW-0614">Plasmid</keyword>
<keyword evidence="5" id="KW-1185">Reference proteome</keyword>
<sequence>MPRVQLRLNAAPIDDWLADTSTEFPDAEFRILSALPQEDQIFDIVEVTTDNGDAVVRHFEGDPEVSAFELIHADGDAIIIQFLIPVSDTYDALVSSGIIPQQPVLLQEGWYSTEITASHARLTEYSETLASAGAPYQVVSLSQSHGSRELLTDRQWEFVNEAVHRGFYATPRECTLTGLAEALDVNVSAMSRLRHRAESRIIKQFVSETVP</sequence>
<name>A0A2I8VQQ6_9EURY</name>
<keyword evidence="2" id="KW-0804">Transcription</keyword>
<dbReference type="PANTHER" id="PTHR34236">
    <property type="entry name" value="DIMETHYL SULFOXIDE REDUCTASE TRANSCRIPTIONAL ACTIVATOR"/>
    <property type="match status" value="1"/>
</dbReference>
<dbReference type="GeneID" id="35594634"/>
<feature type="domain" description="HTH bat-type" evidence="3">
    <location>
        <begin position="151"/>
        <end position="203"/>
    </location>
</feature>
<dbReference type="RefSeq" id="WP_103427948.1">
    <property type="nucleotide sequence ID" value="NZ_CP026310.1"/>
</dbReference>
<protein>
    <submittedName>
        <fullName evidence="4">Helix-turn-helix domain-containing protein</fullName>
    </submittedName>
</protein>
<proteinExistence type="predicted"/>
<gene>
    <name evidence="4" type="ORF">C2R22_21040</name>
</gene>
<organism evidence="4 5">
    <name type="scientific">Salinigranum rubrum</name>
    <dbReference type="NCBI Taxonomy" id="755307"/>
    <lineage>
        <taxon>Archaea</taxon>
        <taxon>Methanobacteriati</taxon>
        <taxon>Methanobacteriota</taxon>
        <taxon>Stenosarchaea group</taxon>
        <taxon>Halobacteria</taxon>
        <taxon>Halobacteriales</taxon>
        <taxon>Haloferacaceae</taxon>
        <taxon>Salinigranum</taxon>
    </lineage>
</organism>
<dbReference type="Proteomes" id="UP000236584">
    <property type="component" value="Plasmid unnamed1"/>
</dbReference>
<dbReference type="InterPro" id="IPR007050">
    <property type="entry name" value="HTH_bacterioopsin"/>
</dbReference>
<evidence type="ECO:0000313" key="5">
    <source>
        <dbReference type="Proteomes" id="UP000236584"/>
    </source>
</evidence>
<dbReference type="PANTHER" id="PTHR34236:SF1">
    <property type="entry name" value="DIMETHYL SULFOXIDE REDUCTASE TRANSCRIPTIONAL ACTIVATOR"/>
    <property type="match status" value="1"/>
</dbReference>
<dbReference type="EMBL" id="CP026310">
    <property type="protein sequence ID" value="AUV84260.1"/>
    <property type="molecule type" value="Genomic_DNA"/>
</dbReference>
<reference evidence="4 5" key="1">
    <citation type="submission" date="2018-01" db="EMBL/GenBank/DDBJ databases">
        <title>Complete genome sequence of Salinigranum rubrum GX10T, an extremely halophilic archaeon isolated from a marine solar saltern.</title>
        <authorList>
            <person name="Han S."/>
        </authorList>
    </citation>
    <scope>NUCLEOTIDE SEQUENCE [LARGE SCALE GENOMIC DNA]</scope>
    <source>
        <strain evidence="4 5">GX10</strain>
        <plasmid evidence="5">Plasmid unnamed1</plasmid>
    </source>
</reference>
<evidence type="ECO:0000259" key="3">
    <source>
        <dbReference type="Pfam" id="PF04967"/>
    </source>
</evidence>
<keyword evidence="1" id="KW-0805">Transcription regulation</keyword>
<dbReference type="Pfam" id="PF04967">
    <property type="entry name" value="HTH_10"/>
    <property type="match status" value="1"/>
</dbReference>
<dbReference type="AlphaFoldDB" id="A0A2I8VQQ6"/>
<dbReference type="OrthoDB" id="51502at2157"/>
<dbReference type="KEGG" id="srub:C2R22_21040"/>